<accession>A0ABV5VPG9</accession>
<dbReference type="Pfam" id="PF01547">
    <property type="entry name" value="SBP_bac_1"/>
    <property type="match status" value="1"/>
</dbReference>
<evidence type="ECO:0000256" key="4">
    <source>
        <dbReference type="ARBA" id="ARBA00023139"/>
    </source>
</evidence>
<dbReference type="InterPro" id="IPR050490">
    <property type="entry name" value="Bact_solute-bd_prot1"/>
</dbReference>
<evidence type="ECO:0000256" key="1">
    <source>
        <dbReference type="ARBA" id="ARBA00022475"/>
    </source>
</evidence>
<comment type="caution">
    <text evidence="8">The sequence shown here is derived from an EMBL/GenBank/DDBJ whole genome shotgun (WGS) entry which is preliminary data.</text>
</comment>
<organism evidence="8 9">
    <name type="scientific">Paenibacillus hodogayensis</name>
    <dbReference type="NCBI Taxonomy" id="279208"/>
    <lineage>
        <taxon>Bacteria</taxon>
        <taxon>Bacillati</taxon>
        <taxon>Bacillota</taxon>
        <taxon>Bacilli</taxon>
        <taxon>Bacillales</taxon>
        <taxon>Paenibacillaceae</taxon>
        <taxon>Paenibacillus</taxon>
    </lineage>
</organism>
<keyword evidence="1" id="KW-1003">Cell membrane</keyword>
<proteinExistence type="predicted"/>
<keyword evidence="4" id="KW-0564">Palmitate</keyword>
<protein>
    <submittedName>
        <fullName evidence="8">ABC transporter substrate-binding protein</fullName>
    </submittedName>
</protein>
<reference evidence="8 9" key="1">
    <citation type="submission" date="2024-09" db="EMBL/GenBank/DDBJ databases">
        <authorList>
            <person name="Sun Q."/>
            <person name="Mori K."/>
        </authorList>
    </citation>
    <scope>NUCLEOTIDE SEQUENCE [LARGE SCALE GENOMIC DNA]</scope>
    <source>
        <strain evidence="8 9">JCM 12520</strain>
    </source>
</reference>
<evidence type="ECO:0000256" key="5">
    <source>
        <dbReference type="ARBA" id="ARBA00023288"/>
    </source>
</evidence>
<evidence type="ECO:0000313" key="9">
    <source>
        <dbReference type="Proteomes" id="UP001589619"/>
    </source>
</evidence>
<feature type="signal peptide" evidence="7">
    <location>
        <begin position="1"/>
        <end position="22"/>
    </location>
</feature>
<dbReference type="Proteomes" id="UP001589619">
    <property type="component" value="Unassembled WGS sequence"/>
</dbReference>
<evidence type="ECO:0000256" key="6">
    <source>
        <dbReference type="SAM" id="MobiDB-lite"/>
    </source>
</evidence>
<keyword evidence="5" id="KW-0449">Lipoprotein</keyword>
<keyword evidence="3" id="KW-0472">Membrane</keyword>
<dbReference type="EMBL" id="JBHMAG010000002">
    <property type="protein sequence ID" value="MFB9750169.1"/>
    <property type="molecule type" value="Genomic_DNA"/>
</dbReference>
<name>A0ABV5VPG9_9BACL</name>
<gene>
    <name evidence="8" type="ORF">ACFFNY_01165</name>
</gene>
<dbReference type="InterPro" id="IPR006059">
    <property type="entry name" value="SBP"/>
</dbReference>
<dbReference type="PANTHER" id="PTHR43649:SF33">
    <property type="entry name" value="POLYGALACTURONAN_RHAMNOGALACTURONAN-BINDING PROTEIN YTCQ"/>
    <property type="match status" value="1"/>
</dbReference>
<evidence type="ECO:0000256" key="2">
    <source>
        <dbReference type="ARBA" id="ARBA00022729"/>
    </source>
</evidence>
<feature type="chain" id="PRO_5047538128" evidence="7">
    <location>
        <begin position="23"/>
        <end position="453"/>
    </location>
</feature>
<dbReference type="RefSeq" id="WP_344916777.1">
    <property type="nucleotide sequence ID" value="NZ_BAAAYO010000021.1"/>
</dbReference>
<feature type="region of interest" description="Disordered" evidence="6">
    <location>
        <begin position="27"/>
        <end position="47"/>
    </location>
</feature>
<dbReference type="PANTHER" id="PTHR43649">
    <property type="entry name" value="ARABINOSE-BINDING PROTEIN-RELATED"/>
    <property type="match status" value="1"/>
</dbReference>
<sequence>MSKNMRSVVSLSCVLCLVFAAACESKERPASPSPKNDAGENQPAPAQIPPTEIVVYTSHTSDEDSFNLRYGNLLRAKFPQHTIKFLNGSSGGSVAKMMTDKTKFDIYWATSGTYETSAFTYDFAYDLTPLIKKNNVDLNKFDSAFKNVVSGEAFEGRTYLFPVHADVQVTYYNKDLFEKFGVPFPHNDMTWDEFFKLAERMTRYEGGVQYVGYAPFIGQLIMNNQMSLPSLDRKTMTPTIASNSLWQTYFAQMFDLHSSMWNGTNPLSLKAIDVLTNFEKGTQAMMVYLPIVAEERKNIYQALNWDFVAIPTLKDYPGVGAQPYSVNFGINKLSENKDLAFDMIRFLATSEEAQRSFAMIGAGPVSSDKTILKAFGQGTSFKNKNWQAAYYHKQAAVNNYGGGPRTINSIYEKYANEMISKRMDLNTALRTAGEEATKALADLRPTLTAPGAN</sequence>
<keyword evidence="9" id="KW-1185">Reference proteome</keyword>
<dbReference type="SUPFAM" id="SSF53850">
    <property type="entry name" value="Periplasmic binding protein-like II"/>
    <property type="match status" value="1"/>
</dbReference>
<evidence type="ECO:0000256" key="3">
    <source>
        <dbReference type="ARBA" id="ARBA00023136"/>
    </source>
</evidence>
<evidence type="ECO:0000256" key="7">
    <source>
        <dbReference type="SAM" id="SignalP"/>
    </source>
</evidence>
<evidence type="ECO:0000313" key="8">
    <source>
        <dbReference type="EMBL" id="MFB9750169.1"/>
    </source>
</evidence>
<dbReference type="Gene3D" id="3.40.190.10">
    <property type="entry name" value="Periplasmic binding protein-like II"/>
    <property type="match status" value="1"/>
</dbReference>
<keyword evidence="2 7" id="KW-0732">Signal</keyword>
<dbReference type="PROSITE" id="PS51257">
    <property type="entry name" value="PROKAR_LIPOPROTEIN"/>
    <property type="match status" value="1"/>
</dbReference>